<feature type="compositionally biased region" description="Polar residues" evidence="1">
    <location>
        <begin position="260"/>
        <end position="291"/>
    </location>
</feature>
<dbReference type="EMBL" id="UZAH01029172">
    <property type="protein sequence ID" value="VDP04653.1"/>
    <property type="molecule type" value="Genomic_DNA"/>
</dbReference>
<feature type="region of interest" description="Disordered" evidence="1">
    <location>
        <begin position="129"/>
        <end position="151"/>
    </location>
</feature>
<sequence>MKFLREVANMVKQSPQDVDHVQQVDVSRMLTGSLAASAMDAPVSVPSAQVMLTIRPPLPQRATTTPDPVPFLSRPPSPAGLALATTMRPQTPSVNALQQRLSPGVPANHVVHLVTAEALQTVTRKSEQQGLNPANTMPPVSNHVQNSEHSPTRFNRTRLLQRQRTKPTSPRINEHFTSNKITANQFSHHRVLPRNEQPRRVSGRAQIPVRPAQNSKEKDVQVKTLEAAAGTTAQVFRRRQGPAQLPRTLEIVLQRHRSSDLTQTITQPASPNVMNRNTAPNASRSQPQVTVDTTKKLTPALNLNFNKMRRVNLNRMASVLGGSRPKVLLQASSASRLQLRPQQSTASSPKVVAVTHRQAFDNQEVSFPTKGVSATSAPPILQPHLLVPTTKKVAEQVLPLAPSSSSHVFLYSTTALPKQNRQDSSSREAILNDLIFDLFARLGVRSFVVKTDKGAIEGVADPSRTKFVPVEVVEEPSRSSFRWRTSPLSDRQGRDFEHSELKSAVGGVKGSAEGTRSFGPTLPAARNPPFFRYGRRIWRRTNGITRKQLRRALLRNSMT</sequence>
<gene>
    <name evidence="2" type="ORF">HPBE_LOCUS16009</name>
</gene>
<keyword evidence="3" id="KW-1185">Reference proteome</keyword>
<evidence type="ECO:0000313" key="4">
    <source>
        <dbReference type="WBParaSite" id="HPBE_0001601001-mRNA-1"/>
    </source>
</evidence>
<dbReference type="WBParaSite" id="HPBE_0001601001-mRNA-1">
    <property type="protein sequence ID" value="HPBE_0001601001-mRNA-1"/>
    <property type="gene ID" value="HPBE_0001601001"/>
</dbReference>
<dbReference type="Proteomes" id="UP000050761">
    <property type="component" value="Unassembled WGS sequence"/>
</dbReference>
<feature type="region of interest" description="Disordered" evidence="1">
    <location>
        <begin position="259"/>
        <end position="291"/>
    </location>
</feature>
<dbReference type="OrthoDB" id="5855948at2759"/>
<reference evidence="4" key="2">
    <citation type="submission" date="2019-09" db="UniProtKB">
        <authorList>
            <consortium name="WormBaseParasite"/>
        </authorList>
    </citation>
    <scope>IDENTIFICATION</scope>
</reference>
<accession>A0A3P8E7M1</accession>
<dbReference type="AlphaFoldDB" id="A0A183G3L8"/>
<protein>
    <submittedName>
        <fullName evidence="4">ULP_PROTEASE domain-containing protein</fullName>
    </submittedName>
</protein>
<evidence type="ECO:0000313" key="2">
    <source>
        <dbReference type="EMBL" id="VDP04653.1"/>
    </source>
</evidence>
<feature type="region of interest" description="Disordered" evidence="1">
    <location>
        <begin position="500"/>
        <end position="521"/>
    </location>
</feature>
<evidence type="ECO:0000256" key="1">
    <source>
        <dbReference type="SAM" id="MobiDB-lite"/>
    </source>
</evidence>
<reference evidence="2 3" key="1">
    <citation type="submission" date="2018-11" db="EMBL/GenBank/DDBJ databases">
        <authorList>
            <consortium name="Pathogen Informatics"/>
        </authorList>
    </citation>
    <scope>NUCLEOTIDE SEQUENCE [LARGE SCALE GENOMIC DNA]</scope>
</reference>
<name>A0A183G3L8_HELPZ</name>
<proteinExistence type="predicted"/>
<accession>A0A183G3L8</accession>
<organism evidence="3 4">
    <name type="scientific">Heligmosomoides polygyrus</name>
    <name type="common">Parasitic roundworm</name>
    <dbReference type="NCBI Taxonomy" id="6339"/>
    <lineage>
        <taxon>Eukaryota</taxon>
        <taxon>Metazoa</taxon>
        <taxon>Ecdysozoa</taxon>
        <taxon>Nematoda</taxon>
        <taxon>Chromadorea</taxon>
        <taxon>Rhabditida</taxon>
        <taxon>Rhabditina</taxon>
        <taxon>Rhabditomorpha</taxon>
        <taxon>Strongyloidea</taxon>
        <taxon>Heligmosomidae</taxon>
        <taxon>Heligmosomoides</taxon>
    </lineage>
</organism>
<evidence type="ECO:0000313" key="3">
    <source>
        <dbReference type="Proteomes" id="UP000050761"/>
    </source>
</evidence>